<dbReference type="InterPro" id="IPR018097">
    <property type="entry name" value="EGF_Ca-bd_CS"/>
</dbReference>
<dbReference type="FunFam" id="2.10.25.10:FF:000027">
    <property type="entry name" value="Thrombospondin 3"/>
    <property type="match status" value="1"/>
</dbReference>
<evidence type="ECO:0000256" key="11">
    <source>
        <dbReference type="SAM" id="MobiDB-lite"/>
    </source>
</evidence>
<name>A0AA36AMM0_OCTVU</name>
<dbReference type="SUPFAM" id="SSF58006">
    <property type="entry name" value="Assembly domain of cartilage oligomeric matrix protein"/>
    <property type="match status" value="1"/>
</dbReference>
<dbReference type="PROSITE" id="PS51236">
    <property type="entry name" value="TSP_CTER"/>
    <property type="match status" value="1"/>
</dbReference>
<dbReference type="Gene3D" id="2.60.120.200">
    <property type="match status" value="1"/>
</dbReference>
<feature type="domain" description="TSP C-terminal" evidence="13">
    <location>
        <begin position="822"/>
        <end position="1036"/>
    </location>
</feature>
<dbReference type="PANTHER" id="PTHR10199">
    <property type="entry name" value="THROMBOSPONDIN"/>
    <property type="match status" value="1"/>
</dbReference>
<dbReference type="SUPFAM" id="SSF57184">
    <property type="entry name" value="Growth factor receptor domain"/>
    <property type="match status" value="1"/>
</dbReference>
<evidence type="ECO:0000256" key="1">
    <source>
        <dbReference type="ARBA" id="ARBA00009456"/>
    </source>
</evidence>
<feature type="domain" description="EGF-like" evidence="12">
    <location>
        <begin position="416"/>
        <end position="454"/>
    </location>
</feature>
<dbReference type="Pfam" id="PF05735">
    <property type="entry name" value="TSP_C"/>
    <property type="match status" value="1"/>
</dbReference>
<dbReference type="AlphaFoldDB" id="A0AA36AMM0"/>
<dbReference type="FunFam" id="2.10.25.10:FF:000232">
    <property type="entry name" value="thrombospondin-3 isoform X1"/>
    <property type="match status" value="1"/>
</dbReference>
<dbReference type="InterPro" id="IPR049883">
    <property type="entry name" value="NOTCH1_EGF-like"/>
</dbReference>
<evidence type="ECO:0000256" key="3">
    <source>
        <dbReference type="ARBA" id="ARBA00022729"/>
    </source>
</evidence>
<feature type="domain" description="EGF-like" evidence="12">
    <location>
        <begin position="293"/>
        <end position="332"/>
    </location>
</feature>
<evidence type="ECO:0000259" key="12">
    <source>
        <dbReference type="PROSITE" id="PS50026"/>
    </source>
</evidence>
<feature type="repeat" description="TSP type-3" evidence="10">
    <location>
        <begin position="709"/>
        <end position="746"/>
    </location>
</feature>
<dbReference type="Gene3D" id="1.20.5.10">
    <property type="match status" value="1"/>
</dbReference>
<comment type="similarity">
    <text evidence="1">Belongs to the thrombospondin family.</text>
</comment>
<dbReference type="PROSITE" id="PS01186">
    <property type="entry name" value="EGF_2"/>
    <property type="match status" value="1"/>
</dbReference>
<proteinExistence type="inferred from homology"/>
<feature type="domain" description="EGF-like" evidence="12">
    <location>
        <begin position="514"/>
        <end position="555"/>
    </location>
</feature>
<feature type="repeat" description="TSP type-3" evidence="10">
    <location>
        <begin position="650"/>
        <end position="685"/>
    </location>
</feature>
<dbReference type="Pfam" id="PF07645">
    <property type="entry name" value="EGF_CA"/>
    <property type="match status" value="2"/>
</dbReference>
<evidence type="ECO:0000256" key="5">
    <source>
        <dbReference type="ARBA" id="ARBA00022837"/>
    </source>
</evidence>
<dbReference type="CDD" id="cd16076">
    <property type="entry name" value="TSPcc"/>
    <property type="match status" value="1"/>
</dbReference>
<dbReference type="SMART" id="SM00181">
    <property type="entry name" value="EGF"/>
    <property type="match status" value="6"/>
</dbReference>
<dbReference type="SUPFAM" id="SSF49899">
    <property type="entry name" value="Concanavalin A-like lectins/glucanases"/>
    <property type="match status" value="1"/>
</dbReference>
<feature type="region of interest" description="Disordered" evidence="11">
    <location>
        <begin position="586"/>
        <end position="667"/>
    </location>
</feature>
<dbReference type="FunFam" id="2.10.25.10:FF:000025">
    <property type="entry name" value="Thrombospondin 3"/>
    <property type="match status" value="1"/>
</dbReference>
<dbReference type="InterPro" id="IPR008859">
    <property type="entry name" value="Thrombospondin_C"/>
</dbReference>
<keyword evidence="4" id="KW-0677">Repeat</keyword>
<feature type="compositionally biased region" description="Acidic residues" evidence="11">
    <location>
        <begin position="589"/>
        <end position="606"/>
    </location>
</feature>
<reference evidence="14" key="1">
    <citation type="submission" date="2023-08" db="EMBL/GenBank/DDBJ databases">
        <authorList>
            <person name="Alioto T."/>
            <person name="Alioto T."/>
            <person name="Gomez Garrido J."/>
        </authorList>
    </citation>
    <scope>NUCLEOTIDE SEQUENCE</scope>
</reference>
<evidence type="ECO:0000256" key="2">
    <source>
        <dbReference type="ARBA" id="ARBA00022536"/>
    </source>
</evidence>
<keyword evidence="7 9" id="KW-1015">Disulfide bond</keyword>
<feature type="repeat" description="TSP type-3" evidence="10">
    <location>
        <begin position="747"/>
        <end position="782"/>
    </location>
</feature>
<keyword evidence="8" id="KW-0325">Glycoprotein</keyword>
<dbReference type="GO" id="GO:0005509">
    <property type="term" value="F:calcium ion binding"/>
    <property type="evidence" value="ECO:0007669"/>
    <property type="project" value="UniProtKB-UniRule"/>
</dbReference>
<dbReference type="SUPFAM" id="SSF103647">
    <property type="entry name" value="TSP type-3 repeat"/>
    <property type="match status" value="3"/>
</dbReference>
<dbReference type="PROSITE" id="PS01187">
    <property type="entry name" value="EGF_CA"/>
    <property type="match status" value="2"/>
</dbReference>
<evidence type="ECO:0000256" key="7">
    <source>
        <dbReference type="ARBA" id="ARBA00023157"/>
    </source>
</evidence>
<feature type="compositionally biased region" description="Acidic residues" evidence="11">
    <location>
        <begin position="650"/>
        <end position="667"/>
    </location>
</feature>
<evidence type="ECO:0000313" key="14">
    <source>
        <dbReference type="EMBL" id="CAI9718809.1"/>
    </source>
</evidence>
<dbReference type="FunFam" id="4.10.1080.10:FF:000001">
    <property type="entry name" value="Thrombospondin 3"/>
    <property type="match status" value="1"/>
</dbReference>
<dbReference type="InterPro" id="IPR046970">
    <property type="entry name" value="TSP/COMP_CC_sf"/>
</dbReference>
<dbReference type="GO" id="GO:0005576">
    <property type="term" value="C:extracellular region"/>
    <property type="evidence" value="ECO:0007669"/>
    <property type="project" value="InterPro"/>
</dbReference>
<dbReference type="InterPro" id="IPR001881">
    <property type="entry name" value="EGF-like_Ca-bd_dom"/>
</dbReference>
<evidence type="ECO:0000313" key="15">
    <source>
        <dbReference type="Proteomes" id="UP001162480"/>
    </source>
</evidence>
<dbReference type="InterPro" id="IPR013320">
    <property type="entry name" value="ConA-like_dom_sf"/>
</dbReference>
<dbReference type="FunFam" id="4.10.1080.10:FF:000004">
    <property type="entry name" value="Cartilage oligomeric matrix protein"/>
    <property type="match status" value="1"/>
</dbReference>
<dbReference type="FunFam" id="2.60.120.200:FF:000002">
    <property type="entry name" value="Thrombospondin 3"/>
    <property type="match status" value="1"/>
</dbReference>
<dbReference type="InterPro" id="IPR024665">
    <property type="entry name" value="TSP/COMP_CC"/>
</dbReference>
<gene>
    <name evidence="14" type="ORF">OCTVUL_1B030164</name>
</gene>
<evidence type="ECO:0000256" key="4">
    <source>
        <dbReference type="ARBA" id="ARBA00022737"/>
    </source>
</evidence>
<evidence type="ECO:0000256" key="9">
    <source>
        <dbReference type="PROSITE-ProRule" id="PRU00076"/>
    </source>
</evidence>
<keyword evidence="2 9" id="KW-0245">EGF-like domain</keyword>
<dbReference type="PROSITE" id="PS51234">
    <property type="entry name" value="TSP3"/>
    <property type="match status" value="4"/>
</dbReference>
<dbReference type="Pfam" id="PF11598">
    <property type="entry name" value="COMP"/>
    <property type="match status" value="1"/>
</dbReference>
<evidence type="ECO:0000256" key="8">
    <source>
        <dbReference type="ARBA" id="ARBA00023180"/>
    </source>
</evidence>
<dbReference type="Gene3D" id="2.10.25.10">
    <property type="entry name" value="Laminin"/>
    <property type="match status" value="6"/>
</dbReference>
<dbReference type="Proteomes" id="UP001162480">
    <property type="component" value="Chromosome 2"/>
</dbReference>
<keyword evidence="6" id="KW-0130">Cell adhesion</keyword>
<feature type="region of interest" description="Disordered" evidence="11">
    <location>
        <begin position="727"/>
        <end position="751"/>
    </location>
</feature>
<dbReference type="InterPro" id="IPR017897">
    <property type="entry name" value="Thrombospondin_3_rpt"/>
</dbReference>
<keyword evidence="3" id="KW-0732">Signal</keyword>
<dbReference type="InterPro" id="IPR009030">
    <property type="entry name" value="Growth_fac_rcpt_cys_sf"/>
</dbReference>
<dbReference type="InterPro" id="IPR000742">
    <property type="entry name" value="EGF"/>
</dbReference>
<dbReference type="SMART" id="SM00179">
    <property type="entry name" value="EGF_CA"/>
    <property type="match status" value="6"/>
</dbReference>
<organism evidence="14 15">
    <name type="scientific">Octopus vulgaris</name>
    <name type="common">Common octopus</name>
    <dbReference type="NCBI Taxonomy" id="6645"/>
    <lineage>
        <taxon>Eukaryota</taxon>
        <taxon>Metazoa</taxon>
        <taxon>Spiralia</taxon>
        <taxon>Lophotrochozoa</taxon>
        <taxon>Mollusca</taxon>
        <taxon>Cephalopoda</taxon>
        <taxon>Coleoidea</taxon>
        <taxon>Octopodiformes</taxon>
        <taxon>Octopoda</taxon>
        <taxon>Incirrata</taxon>
        <taxon>Octopodidae</taxon>
        <taxon>Octopus</taxon>
    </lineage>
</organism>
<protein>
    <submittedName>
        <fullName evidence="14">Cartilage oligomeric matrix protein-like</fullName>
    </submittedName>
</protein>
<feature type="repeat" description="TSP type-3" evidence="10">
    <location>
        <begin position="589"/>
        <end position="624"/>
    </location>
</feature>
<keyword evidence="5 10" id="KW-0106">Calcium</keyword>
<evidence type="ECO:0000256" key="10">
    <source>
        <dbReference type="PROSITE-ProRule" id="PRU00634"/>
    </source>
</evidence>
<accession>A0AA36AMM0</accession>
<dbReference type="PROSITE" id="PS50026">
    <property type="entry name" value="EGF_3"/>
    <property type="match status" value="3"/>
</dbReference>
<dbReference type="CDD" id="cd00054">
    <property type="entry name" value="EGF_CA"/>
    <property type="match status" value="3"/>
</dbReference>
<dbReference type="Pfam" id="PF02412">
    <property type="entry name" value="TSP_3"/>
    <property type="match status" value="6"/>
</dbReference>
<sequence>MRLAGPITEEQIGKNIKEEPENNVLIVALTLAPTLALFNSVRKRNTGMAFTTYSELALMGTIQSNKQRGRATLMKSEGQYLNTMFDTYIDFQRSEVVVNLKSLDGREYAVRFPTQQLKEDKDKKILVRFLNLRSNSNGIELYVNCVNIGRDNTELPIREVVFSNHTVFRHANFKLYTEMNLPSLLMLQNCKETPTHASITHHRYPEPSWIGTGSGKTAGSGAKDVFGSARQPPHGAEEHDNMDGPSLSSYIGELTRAIRDLQRDFQNQIRETHLLKETLRECQMCRGSNEPGNIRRCSSHPCFSGVRCIDTENGFRCGDCPPGFYGDGISCSAYLSCNDRPCYPGVTCTDTISGYRCGSCPAHYTGDGTLHGCKPVEITCRDEPCFPGVNCTNGLRGYICGACPSGYSGNGTHCVDINECQFSRPCDKMATCTNLSPGFTCTPCPPGYTSPIIEGVGIASAQRTKQICEDINECKMNNGGCVPNSRCINLPGSFRCGECKTGYVGNQTRGCFKQSNSCPTTKECHSNAKCVHRKETNSYECMCQVGFGGDGHLCSKDSDLDGIPDEELPCNDRRCRKDNCLLTPNSGQEDADSDNIGDACDPDSDNDGIVNDPDNCPLTPNPDQLDSEDTPDNKGDACDNCPTVPNTDQSDVDDDGLGDMCDPDADNDGIRNENDNCRYIKNSDQRDSDGDGIGDVCDNCPFDRNANQMDSDNDLTGDVCDTNDDKDNDGIQDNVDNCPSVINSDQLDTDNDKMGDACDEDDDNDGIPDAFDNCELRVNPDQEDLNGNNVGDLCEDDKDGDKSIDIVDVCPYDGRVYSTDFRNYQTVVLDPVGVSQIDPNWYIMNEGAEIIQTINSDPGIAIGYTAFSGVDFSGTLYINTKEDDDYAGFIFGYQDNAHFYVVMWKKNTQTYWHSTPFRAVAQPGIQLKLVNSSTGPGQYLRNALWHTGDTHDQVKLLWTDPRNVGWKEKRAYRWELFHRPSIGLIRVIFYEKSELVADSGNIYDFTLKGGRLGVFCFSQENVIWSDLVYRCNDYVQEEDEHNSVGNK</sequence>
<dbReference type="EMBL" id="OX597815">
    <property type="protein sequence ID" value="CAI9718809.1"/>
    <property type="molecule type" value="Genomic_DNA"/>
</dbReference>
<dbReference type="PANTHER" id="PTHR10199:SF100">
    <property type="entry name" value="THROMBOSPONDIN, ISOFORM A"/>
    <property type="match status" value="1"/>
</dbReference>
<feature type="disulfide bond" evidence="9">
    <location>
        <begin position="524"/>
        <end position="541"/>
    </location>
</feature>
<dbReference type="GO" id="GO:0007155">
    <property type="term" value="P:cell adhesion"/>
    <property type="evidence" value="ECO:0007669"/>
    <property type="project" value="UniProtKB-KW"/>
</dbReference>
<dbReference type="InterPro" id="IPR003367">
    <property type="entry name" value="Thrombospondin_3-like_rpt"/>
</dbReference>
<evidence type="ECO:0000259" key="13">
    <source>
        <dbReference type="PROSITE" id="PS51236"/>
    </source>
</evidence>
<dbReference type="Gene3D" id="4.10.1080.10">
    <property type="entry name" value="TSP type-3 repeat"/>
    <property type="match status" value="2"/>
</dbReference>
<dbReference type="InterPro" id="IPR028974">
    <property type="entry name" value="TSP_type-3_rpt"/>
</dbReference>
<evidence type="ECO:0000256" key="6">
    <source>
        <dbReference type="ARBA" id="ARBA00022889"/>
    </source>
</evidence>
<keyword evidence="15" id="KW-1185">Reference proteome</keyword>
<comment type="caution">
    <text evidence="9">Lacks conserved residue(s) required for the propagation of feature annotation.</text>
</comment>